<protein>
    <submittedName>
        <fullName evidence="2">Uncharacterized protein</fullName>
    </submittedName>
</protein>
<dbReference type="AlphaFoldDB" id="E8M950"/>
<organism evidence="2 3">
    <name type="scientific">Vibrio sinaloensis DSM 21326</name>
    <dbReference type="NCBI Taxonomy" id="945550"/>
    <lineage>
        <taxon>Bacteria</taxon>
        <taxon>Pseudomonadati</taxon>
        <taxon>Pseudomonadota</taxon>
        <taxon>Gammaproteobacteria</taxon>
        <taxon>Vibrionales</taxon>
        <taxon>Vibrionaceae</taxon>
        <taxon>Vibrio</taxon>
        <taxon>Vibrio oreintalis group</taxon>
    </lineage>
</organism>
<feature type="compositionally biased region" description="Polar residues" evidence="1">
    <location>
        <begin position="21"/>
        <end position="32"/>
    </location>
</feature>
<sequence>MPAFMQSTEQPEKDSLMTEDNGGNNVEPTENDFTNRHLGRFAYRCIYRYVFTKGTSSGIT</sequence>
<evidence type="ECO:0000313" key="3">
    <source>
        <dbReference type="Proteomes" id="UP000006228"/>
    </source>
</evidence>
<evidence type="ECO:0000256" key="1">
    <source>
        <dbReference type="SAM" id="MobiDB-lite"/>
    </source>
</evidence>
<evidence type="ECO:0000313" key="2">
    <source>
        <dbReference type="EMBL" id="EGA69406.1"/>
    </source>
</evidence>
<dbReference type="Proteomes" id="UP000006228">
    <property type="component" value="Unassembled WGS sequence"/>
</dbReference>
<accession>E8M950</accession>
<feature type="region of interest" description="Disordered" evidence="1">
    <location>
        <begin position="1"/>
        <end position="33"/>
    </location>
</feature>
<name>E8M950_PHOS4</name>
<reference evidence="2 3" key="1">
    <citation type="journal article" date="2012" name="Int. J. Syst. Evol. Microbiol.">
        <title>Vibrio caribbeanicus sp. nov., isolated from the marine sponge Scleritoderma cyanea.</title>
        <authorList>
            <person name="Hoffmann M."/>
            <person name="Monday S.R."/>
            <person name="Allard M.W."/>
            <person name="Strain E.A."/>
            <person name="Whittaker P."/>
            <person name="Naum M."/>
            <person name="McCarthy P.J."/>
            <person name="Lopez J.V."/>
            <person name="Fischer M."/>
            <person name="Brown E.W."/>
        </authorList>
    </citation>
    <scope>NUCLEOTIDE SEQUENCE [LARGE SCALE GENOMIC DNA]</scope>
    <source>
        <strain evidence="3">DSMZ 21326</strain>
    </source>
</reference>
<dbReference type="EMBL" id="AEVT01000083">
    <property type="protein sequence ID" value="EGA69406.1"/>
    <property type="molecule type" value="Genomic_DNA"/>
</dbReference>
<gene>
    <name evidence="2" type="ORF">VISI1226_09509</name>
</gene>
<proteinExistence type="predicted"/>
<comment type="caution">
    <text evidence="2">The sequence shown here is derived from an EMBL/GenBank/DDBJ whole genome shotgun (WGS) entry which is preliminary data.</text>
</comment>